<keyword evidence="1" id="KW-1133">Transmembrane helix</keyword>
<feature type="transmembrane region" description="Helical" evidence="1">
    <location>
        <begin position="41"/>
        <end position="62"/>
    </location>
</feature>
<name>A0ABT2H1H5_9MICO</name>
<keyword evidence="3" id="KW-1185">Reference proteome</keyword>
<proteinExistence type="predicted"/>
<evidence type="ECO:0000313" key="2">
    <source>
        <dbReference type="EMBL" id="MCS5733767.1"/>
    </source>
</evidence>
<keyword evidence="1" id="KW-0812">Transmembrane</keyword>
<dbReference type="EMBL" id="JANLCJ010000002">
    <property type="protein sequence ID" value="MCS5733767.1"/>
    <property type="molecule type" value="Genomic_DNA"/>
</dbReference>
<gene>
    <name evidence="2" type="ORF">N1032_08445</name>
</gene>
<reference evidence="2" key="1">
    <citation type="submission" date="2022-08" db="EMBL/GenBank/DDBJ databases">
        <authorList>
            <person name="Deng Y."/>
            <person name="Han X.-F."/>
            <person name="Zhang Y.-Q."/>
        </authorList>
    </citation>
    <scope>NUCLEOTIDE SEQUENCE</scope>
    <source>
        <strain evidence="2">CPCC 203386</strain>
    </source>
</reference>
<dbReference type="Proteomes" id="UP001165586">
    <property type="component" value="Unassembled WGS sequence"/>
</dbReference>
<organism evidence="2 3">
    <name type="scientific">Herbiconiux daphne</name>
    <dbReference type="NCBI Taxonomy" id="2970914"/>
    <lineage>
        <taxon>Bacteria</taxon>
        <taxon>Bacillati</taxon>
        <taxon>Actinomycetota</taxon>
        <taxon>Actinomycetes</taxon>
        <taxon>Micrococcales</taxon>
        <taxon>Microbacteriaceae</taxon>
        <taxon>Herbiconiux</taxon>
    </lineage>
</organism>
<protein>
    <recommendedName>
        <fullName evidence="4">LPXTG cell wall anchor domain-containing protein</fullName>
    </recommendedName>
</protein>
<evidence type="ECO:0008006" key="4">
    <source>
        <dbReference type="Google" id="ProtNLM"/>
    </source>
</evidence>
<accession>A0ABT2H1H5</accession>
<keyword evidence="1" id="KW-0472">Membrane</keyword>
<dbReference type="RefSeq" id="WP_259538582.1">
    <property type="nucleotide sequence ID" value="NZ_JANLCJ010000002.1"/>
</dbReference>
<evidence type="ECO:0000256" key="1">
    <source>
        <dbReference type="SAM" id="Phobius"/>
    </source>
</evidence>
<sequence length="72" mass="7519">MRSRAGRTTLIIVGMVALLVGVVFAGQGANLIPGSSMTGDRTWLYIGLGLAIVGIILLVLGIRRGGANRRDL</sequence>
<evidence type="ECO:0000313" key="3">
    <source>
        <dbReference type="Proteomes" id="UP001165586"/>
    </source>
</evidence>
<comment type="caution">
    <text evidence="2">The sequence shown here is derived from an EMBL/GenBank/DDBJ whole genome shotgun (WGS) entry which is preliminary data.</text>
</comment>